<keyword evidence="2" id="KW-0560">Oxidoreductase</keyword>
<comment type="similarity">
    <text evidence="1 2">Belongs to the iron/ascorbate-dependent oxidoreductase family.</text>
</comment>
<name>A0AAD8UY28_9PEZI</name>
<dbReference type="GO" id="GO:0016491">
    <property type="term" value="F:oxidoreductase activity"/>
    <property type="evidence" value="ECO:0007669"/>
    <property type="project" value="UniProtKB-KW"/>
</dbReference>
<dbReference type="SUPFAM" id="SSF51197">
    <property type="entry name" value="Clavaminate synthase-like"/>
    <property type="match status" value="1"/>
</dbReference>
<accession>A0AAD8UY28</accession>
<dbReference type="AlphaFoldDB" id="A0AAD8UY28"/>
<dbReference type="EMBL" id="JAHLJV010000213">
    <property type="protein sequence ID" value="KAK1564101.1"/>
    <property type="molecule type" value="Genomic_DNA"/>
</dbReference>
<evidence type="ECO:0000256" key="1">
    <source>
        <dbReference type="ARBA" id="ARBA00008056"/>
    </source>
</evidence>
<dbReference type="InterPro" id="IPR027443">
    <property type="entry name" value="IPNS-like_sf"/>
</dbReference>
<dbReference type="Proteomes" id="UP001230504">
    <property type="component" value="Unassembled WGS sequence"/>
</dbReference>
<dbReference type="PROSITE" id="PS51471">
    <property type="entry name" value="FE2OG_OXY"/>
    <property type="match status" value="1"/>
</dbReference>
<organism evidence="4 5">
    <name type="scientific">Colletotrichum navitas</name>
    <dbReference type="NCBI Taxonomy" id="681940"/>
    <lineage>
        <taxon>Eukaryota</taxon>
        <taxon>Fungi</taxon>
        <taxon>Dikarya</taxon>
        <taxon>Ascomycota</taxon>
        <taxon>Pezizomycotina</taxon>
        <taxon>Sordariomycetes</taxon>
        <taxon>Hypocreomycetidae</taxon>
        <taxon>Glomerellales</taxon>
        <taxon>Glomerellaceae</taxon>
        <taxon>Colletotrichum</taxon>
        <taxon>Colletotrichum graminicola species complex</taxon>
    </lineage>
</organism>
<dbReference type="InterPro" id="IPR050231">
    <property type="entry name" value="Iron_ascorbate_oxido_reductase"/>
</dbReference>
<dbReference type="InterPro" id="IPR044861">
    <property type="entry name" value="IPNS-like_FE2OG_OXY"/>
</dbReference>
<protein>
    <submittedName>
        <fullName evidence="4">2OG-Fe(II) oxygenase superfamily protein</fullName>
    </submittedName>
</protein>
<dbReference type="Gene3D" id="2.60.120.330">
    <property type="entry name" value="B-lactam Antibiotic, Isopenicillin N Synthase, Chain"/>
    <property type="match status" value="1"/>
</dbReference>
<keyword evidence="2" id="KW-0479">Metal-binding</keyword>
<comment type="caution">
    <text evidence="4">The sequence shown here is derived from an EMBL/GenBank/DDBJ whole genome shotgun (WGS) entry which is preliminary data.</text>
</comment>
<dbReference type="PANTHER" id="PTHR47990">
    <property type="entry name" value="2-OXOGLUTARATE (2OG) AND FE(II)-DEPENDENT OXYGENASE SUPERFAMILY PROTEIN-RELATED"/>
    <property type="match status" value="1"/>
</dbReference>
<dbReference type="Pfam" id="PF03171">
    <property type="entry name" value="2OG-FeII_Oxy"/>
    <property type="match status" value="1"/>
</dbReference>
<evidence type="ECO:0000313" key="5">
    <source>
        <dbReference type="Proteomes" id="UP001230504"/>
    </source>
</evidence>
<dbReference type="RefSeq" id="XP_060406946.1">
    <property type="nucleotide sequence ID" value="XM_060561770.1"/>
</dbReference>
<reference evidence="4" key="1">
    <citation type="submission" date="2021-06" db="EMBL/GenBank/DDBJ databases">
        <title>Comparative genomics, transcriptomics and evolutionary studies reveal genomic signatures of adaptation to plant cell wall in hemibiotrophic fungi.</title>
        <authorList>
            <consortium name="DOE Joint Genome Institute"/>
            <person name="Baroncelli R."/>
            <person name="Diaz J.F."/>
            <person name="Benocci T."/>
            <person name="Peng M."/>
            <person name="Battaglia E."/>
            <person name="Haridas S."/>
            <person name="Andreopoulos W."/>
            <person name="Labutti K."/>
            <person name="Pangilinan J."/>
            <person name="Floch G.L."/>
            <person name="Makela M.R."/>
            <person name="Henrissat B."/>
            <person name="Grigoriev I.V."/>
            <person name="Crouch J.A."/>
            <person name="De Vries R.P."/>
            <person name="Sukno S.A."/>
            <person name="Thon M.R."/>
        </authorList>
    </citation>
    <scope>NUCLEOTIDE SEQUENCE</scope>
    <source>
        <strain evidence="4">CBS 125086</strain>
    </source>
</reference>
<dbReference type="InterPro" id="IPR005123">
    <property type="entry name" value="Oxoglu/Fe-dep_dioxygenase_dom"/>
</dbReference>
<evidence type="ECO:0000256" key="2">
    <source>
        <dbReference type="RuleBase" id="RU003682"/>
    </source>
</evidence>
<dbReference type="GeneID" id="85446010"/>
<keyword evidence="5" id="KW-1185">Reference proteome</keyword>
<evidence type="ECO:0000313" key="4">
    <source>
        <dbReference type="EMBL" id="KAK1564101.1"/>
    </source>
</evidence>
<feature type="domain" description="Fe2OG dioxygenase" evidence="3">
    <location>
        <begin position="45"/>
        <end position="151"/>
    </location>
</feature>
<sequence length="223" mass="25500">MIIEFCNRAKSLKFYHDILTPRLLDAIEQFARLPVGTLRQLHEESSEVAHFLFYHPQWYKDIRRRRAAYAGHTDVGTITYLYANPVASLQVYSSQGWKYVAYIPNSIVINMGDAMEFITQGRINATLHRVVKPLPSQDKDVRTALVYFVHPNQSCMSSSVRHFRELRARYTSSTKESPGSSINGAGLNRVISSLSAAKEDIYFMPVNSQAWEKSKRVVRKPVT</sequence>
<keyword evidence="2" id="KW-0408">Iron</keyword>
<dbReference type="GO" id="GO:0046872">
    <property type="term" value="F:metal ion binding"/>
    <property type="evidence" value="ECO:0007669"/>
    <property type="project" value="UniProtKB-KW"/>
</dbReference>
<evidence type="ECO:0000259" key="3">
    <source>
        <dbReference type="PROSITE" id="PS51471"/>
    </source>
</evidence>
<gene>
    <name evidence="4" type="ORF">LY79DRAFT_595347</name>
</gene>
<proteinExistence type="inferred from homology"/>